<dbReference type="AlphaFoldDB" id="A0A6L2NZT4"/>
<reference evidence="1" key="1">
    <citation type="journal article" date="2019" name="Sci. Rep.">
        <title>Draft genome of Tanacetum cinerariifolium, the natural source of mosquito coil.</title>
        <authorList>
            <person name="Yamashiro T."/>
            <person name="Shiraishi A."/>
            <person name="Satake H."/>
            <person name="Nakayama K."/>
        </authorList>
    </citation>
    <scope>NUCLEOTIDE SEQUENCE</scope>
</reference>
<evidence type="ECO:0000313" key="1">
    <source>
        <dbReference type="EMBL" id="GEU90512.1"/>
    </source>
</evidence>
<organism evidence="1">
    <name type="scientific">Tanacetum cinerariifolium</name>
    <name type="common">Dalmatian daisy</name>
    <name type="synonym">Chrysanthemum cinerariifolium</name>
    <dbReference type="NCBI Taxonomy" id="118510"/>
    <lineage>
        <taxon>Eukaryota</taxon>
        <taxon>Viridiplantae</taxon>
        <taxon>Streptophyta</taxon>
        <taxon>Embryophyta</taxon>
        <taxon>Tracheophyta</taxon>
        <taxon>Spermatophyta</taxon>
        <taxon>Magnoliopsida</taxon>
        <taxon>eudicotyledons</taxon>
        <taxon>Gunneridae</taxon>
        <taxon>Pentapetalae</taxon>
        <taxon>asterids</taxon>
        <taxon>campanulids</taxon>
        <taxon>Asterales</taxon>
        <taxon>Asteraceae</taxon>
        <taxon>Asteroideae</taxon>
        <taxon>Anthemideae</taxon>
        <taxon>Anthemidinae</taxon>
        <taxon>Tanacetum</taxon>
    </lineage>
</organism>
<protein>
    <submittedName>
        <fullName evidence="1">Uncharacterized protein</fullName>
    </submittedName>
</protein>
<proteinExistence type="predicted"/>
<accession>A0A6L2NZT4</accession>
<comment type="caution">
    <text evidence="1">The sequence shown here is derived from an EMBL/GenBank/DDBJ whole genome shotgun (WGS) entry which is preliminary data.</text>
</comment>
<name>A0A6L2NZT4_TANCI</name>
<dbReference type="EMBL" id="BKCJ010010202">
    <property type="protein sequence ID" value="GEU90512.1"/>
    <property type="molecule type" value="Genomic_DNA"/>
</dbReference>
<sequence length="92" mass="10477">MIAATGVWQGYRIRKSELANILSREPRALIYELLAVVCSCLRGGRIDFEEADVPWLGKQEQVHVLIAKALCKGLRYTVSLMIAEKWESFFGY</sequence>
<gene>
    <name evidence="1" type="ORF">Tci_062490</name>
</gene>